<dbReference type="InterPro" id="IPR039424">
    <property type="entry name" value="SBP_5"/>
</dbReference>
<dbReference type="RefSeq" id="WP_189364285.1">
    <property type="nucleotide sequence ID" value="NZ_BAAAVA010000076.1"/>
</dbReference>
<keyword evidence="2" id="KW-0732">Signal</keyword>
<evidence type="ECO:0000256" key="2">
    <source>
        <dbReference type="SAM" id="SignalP"/>
    </source>
</evidence>
<dbReference type="Gene3D" id="3.10.105.10">
    <property type="entry name" value="Dipeptide-binding Protein, Domain 3"/>
    <property type="match status" value="1"/>
</dbReference>
<feature type="chain" id="PRO_5047282575" evidence="2">
    <location>
        <begin position="26"/>
        <end position="599"/>
    </location>
</feature>
<proteinExistence type="predicted"/>
<keyword evidence="5" id="KW-1185">Reference proteome</keyword>
<feature type="signal peptide" evidence="2">
    <location>
        <begin position="1"/>
        <end position="25"/>
    </location>
</feature>
<dbReference type="EMBL" id="BAAAVA010000076">
    <property type="protein sequence ID" value="GAA2942802.1"/>
    <property type="molecule type" value="Genomic_DNA"/>
</dbReference>
<dbReference type="InterPro" id="IPR030678">
    <property type="entry name" value="Peptide/Ni-bd"/>
</dbReference>
<dbReference type="Pfam" id="PF00496">
    <property type="entry name" value="SBP_bac_5"/>
    <property type="match status" value="1"/>
</dbReference>
<evidence type="ECO:0000256" key="1">
    <source>
        <dbReference type="SAM" id="MobiDB-lite"/>
    </source>
</evidence>
<name>A0ABN3X8R2_9ACTN</name>
<dbReference type="Gene3D" id="3.40.190.10">
    <property type="entry name" value="Periplasmic binding protein-like II"/>
    <property type="match status" value="1"/>
</dbReference>
<dbReference type="PROSITE" id="PS51257">
    <property type="entry name" value="PROKAR_LIPOPROTEIN"/>
    <property type="match status" value="1"/>
</dbReference>
<sequence length="599" mass="65647">MKPIRTRTARAIAVAIVAGSLTLTACSSNDNGGGKESDAKSQKDAAEQQDPVVYGDAAASTGPAKDVAGAKPGGFINVYMQSDLTHMDPGQIYVSDAGQFSNLIHRGLTNYQEDAEGNLTVVGDIATDAGQSSEGGKVWTYKLKDGIKDEDGNPITSADVRHTIERLYSKVIFDGPTFVQSWLSGNDYRKALPDGPYKGKHLPDTVLETPDDKTVIFKFSQPRPDLPQALAMAGYSIVPAKQDTKAKYDKAPAALGPYKIAEYKPGKSMKLVKNDQWDPKTDAVRHQYVDGWNFTSTVSQASQTKRLIADQGEAKNAIQFTDPVDPAQMSDVVTNAETKKRTIQGYQPYVWQLTFNLDRIKDKKVRDAITYAIPNQSMVQADGGRYGGEIAGGLLAPTLPGFDATYDPFGKLKKPNGDIEKAKELLKEAGVKEGTKLTYAYSNTPRGQAQQVILKDALEKIGFDVQAKEIDRASFYEQIGKLNNPYDIYMTGWGQDWPSPSTVITPVYDGELVADGASNYSHVDDKQVNELIQKALKQEPEEAAKTWEQAHHRIVEEINPAAPVYYSKQIQLYGSNIGGARYSTESSYINITDLYLKQP</sequence>
<dbReference type="InterPro" id="IPR000914">
    <property type="entry name" value="SBP_5_dom"/>
</dbReference>
<evidence type="ECO:0000313" key="5">
    <source>
        <dbReference type="Proteomes" id="UP001501423"/>
    </source>
</evidence>
<evidence type="ECO:0000259" key="3">
    <source>
        <dbReference type="Pfam" id="PF00496"/>
    </source>
</evidence>
<feature type="region of interest" description="Disordered" evidence="1">
    <location>
        <begin position="27"/>
        <end position="49"/>
    </location>
</feature>
<comment type="caution">
    <text evidence="4">The sequence shown here is derived from an EMBL/GenBank/DDBJ whole genome shotgun (WGS) entry which is preliminary data.</text>
</comment>
<dbReference type="PANTHER" id="PTHR30290">
    <property type="entry name" value="PERIPLASMIC BINDING COMPONENT OF ABC TRANSPORTER"/>
    <property type="match status" value="1"/>
</dbReference>
<evidence type="ECO:0000313" key="4">
    <source>
        <dbReference type="EMBL" id="GAA2942802.1"/>
    </source>
</evidence>
<feature type="domain" description="Solute-binding protein family 5" evidence="3">
    <location>
        <begin position="121"/>
        <end position="509"/>
    </location>
</feature>
<feature type="compositionally biased region" description="Basic and acidic residues" evidence="1">
    <location>
        <begin position="33"/>
        <end position="46"/>
    </location>
</feature>
<organism evidence="4 5">
    <name type="scientific">Streptomyces erythrogriseus</name>
    <dbReference type="NCBI Taxonomy" id="284027"/>
    <lineage>
        <taxon>Bacteria</taxon>
        <taxon>Bacillati</taxon>
        <taxon>Actinomycetota</taxon>
        <taxon>Actinomycetes</taxon>
        <taxon>Kitasatosporales</taxon>
        <taxon>Streptomycetaceae</taxon>
        <taxon>Streptomyces</taxon>
        <taxon>Streptomyces griseoincarnatus group</taxon>
    </lineage>
</organism>
<dbReference type="PIRSF" id="PIRSF002741">
    <property type="entry name" value="MppA"/>
    <property type="match status" value="1"/>
</dbReference>
<dbReference type="CDD" id="cd08506">
    <property type="entry name" value="PBP2_clavulanate_OppA2"/>
    <property type="match status" value="1"/>
</dbReference>
<dbReference type="SUPFAM" id="SSF53850">
    <property type="entry name" value="Periplasmic binding protein-like II"/>
    <property type="match status" value="1"/>
</dbReference>
<accession>A0ABN3X8R2</accession>
<dbReference type="PANTHER" id="PTHR30290:SF83">
    <property type="entry name" value="ABC TRANSPORTER SUBSTRATE-BINDING PROTEIN"/>
    <property type="match status" value="1"/>
</dbReference>
<protein>
    <submittedName>
        <fullName evidence="4">ABC transporter substrate-binding protein</fullName>
    </submittedName>
</protein>
<dbReference type="Proteomes" id="UP001501423">
    <property type="component" value="Unassembled WGS sequence"/>
</dbReference>
<gene>
    <name evidence="4" type="ORF">GCM10010478_50480</name>
</gene>
<reference evidence="4 5" key="1">
    <citation type="journal article" date="2019" name="Int. J. Syst. Evol. Microbiol.">
        <title>The Global Catalogue of Microorganisms (GCM) 10K type strain sequencing project: providing services to taxonomists for standard genome sequencing and annotation.</title>
        <authorList>
            <consortium name="The Broad Institute Genomics Platform"/>
            <consortium name="The Broad Institute Genome Sequencing Center for Infectious Disease"/>
            <person name="Wu L."/>
            <person name="Ma J."/>
        </authorList>
    </citation>
    <scope>NUCLEOTIDE SEQUENCE [LARGE SCALE GENOMIC DNA]</scope>
    <source>
        <strain evidence="4 5">JCM 9650</strain>
    </source>
</reference>